<dbReference type="EMBL" id="JAUKWQ010000016">
    <property type="protein sequence ID" value="MDO1585505.1"/>
    <property type="molecule type" value="Genomic_DNA"/>
</dbReference>
<dbReference type="InterPro" id="IPR010982">
    <property type="entry name" value="Lambda_DNA-bd_dom_sf"/>
</dbReference>
<reference evidence="1" key="1">
    <citation type="journal article" date="2015" name="Int. J. Syst. Evol. Microbiol.">
        <title>Rhizobium oryzicola sp. nov., potential plant-growth-promoting endophytic bacteria isolated from rice roots.</title>
        <authorList>
            <person name="Zhang X.X."/>
            <person name="Gao J.S."/>
            <person name="Cao Y.H."/>
            <person name="Sheirdil R.A."/>
            <person name="Wang X.C."/>
            <person name="Zhang L."/>
        </authorList>
    </citation>
    <scope>NUCLEOTIDE SEQUENCE</scope>
    <source>
        <strain evidence="1">05753</strain>
    </source>
</reference>
<proteinExistence type="predicted"/>
<dbReference type="Proteomes" id="UP001169006">
    <property type="component" value="Unassembled WGS sequence"/>
</dbReference>
<accession>A0ABT8T4K8</accession>
<organism evidence="1 2">
    <name type="scientific">Rhizobium oryzicola</name>
    <dbReference type="NCBI Taxonomy" id="1232668"/>
    <lineage>
        <taxon>Bacteria</taxon>
        <taxon>Pseudomonadati</taxon>
        <taxon>Pseudomonadota</taxon>
        <taxon>Alphaproteobacteria</taxon>
        <taxon>Hyphomicrobiales</taxon>
        <taxon>Rhizobiaceae</taxon>
        <taxon>Rhizobium/Agrobacterium group</taxon>
        <taxon>Rhizobium</taxon>
    </lineage>
</organism>
<gene>
    <name evidence="1" type="ORF">Q2T52_25745</name>
</gene>
<dbReference type="SUPFAM" id="SSF47413">
    <property type="entry name" value="lambda repressor-like DNA-binding domains"/>
    <property type="match status" value="1"/>
</dbReference>
<reference evidence="1" key="2">
    <citation type="submission" date="2023-07" db="EMBL/GenBank/DDBJ databases">
        <authorList>
            <person name="Sun H."/>
        </authorList>
    </citation>
    <scope>NUCLEOTIDE SEQUENCE</scope>
    <source>
        <strain evidence="1">05753</strain>
    </source>
</reference>
<protein>
    <recommendedName>
        <fullName evidence="3">Transcriptional regulator</fullName>
    </recommendedName>
</protein>
<dbReference type="Gene3D" id="1.10.260.40">
    <property type="entry name" value="lambda repressor-like DNA-binding domains"/>
    <property type="match status" value="1"/>
</dbReference>
<comment type="caution">
    <text evidence="1">The sequence shown here is derived from an EMBL/GenBank/DDBJ whole genome shotgun (WGS) entry which is preliminary data.</text>
</comment>
<evidence type="ECO:0008006" key="3">
    <source>
        <dbReference type="Google" id="ProtNLM"/>
    </source>
</evidence>
<sequence>MNNFPSNLPLDAFLDLIGSTAKNELTPAVIQAIRRSVASSCREFERLTHIPARTVEAYEQGRRKPDAATRALFLILAKEPKAAMRALSSDPGWLF</sequence>
<keyword evidence="2" id="KW-1185">Reference proteome</keyword>
<evidence type="ECO:0000313" key="1">
    <source>
        <dbReference type="EMBL" id="MDO1585505.1"/>
    </source>
</evidence>
<evidence type="ECO:0000313" key="2">
    <source>
        <dbReference type="Proteomes" id="UP001169006"/>
    </source>
</evidence>
<name>A0ABT8T4K8_9HYPH</name>
<dbReference type="RefSeq" id="WP_302079788.1">
    <property type="nucleotide sequence ID" value="NZ_JAUKWQ010000016.1"/>
</dbReference>